<dbReference type="Proteomes" id="UP000807306">
    <property type="component" value="Unassembled WGS sequence"/>
</dbReference>
<comment type="caution">
    <text evidence="2">The sequence shown here is derived from an EMBL/GenBank/DDBJ whole genome shotgun (WGS) entry which is preliminary data.</text>
</comment>
<sequence>MAAEPSLEYDHNFCFPVPSALENERILLTPFIPEVHAVPFVAQAIRFPKVYDGLPVGPYQDVEEFVGELIVGMFQKDPGMVLFAIYDKTKPADTDTYPAGVGALAGVIGYVSTKPTQLQTEIGCVVIFPPFQRTHVTSNAVGLLLHYALDVPLANVETGASSSPLALRRVVWVANNNNKASIRCAERLGFKLEGILRWDRVLPFEKKSRGMSNGIDPRAGDPCPEGIGRDTALLALCWDEWESGGRDKVDALMIRVA</sequence>
<dbReference type="Pfam" id="PF13302">
    <property type="entry name" value="Acetyltransf_3"/>
    <property type="match status" value="1"/>
</dbReference>
<evidence type="ECO:0000313" key="2">
    <source>
        <dbReference type="EMBL" id="KAF9532636.1"/>
    </source>
</evidence>
<dbReference type="PANTHER" id="PTHR43441:SF5">
    <property type="entry name" value="FAMILY ACETYLTRANSFERASE, PUTATIVE-RELATED"/>
    <property type="match status" value="1"/>
</dbReference>
<organism evidence="2 3">
    <name type="scientific">Crepidotus variabilis</name>
    <dbReference type="NCBI Taxonomy" id="179855"/>
    <lineage>
        <taxon>Eukaryota</taxon>
        <taxon>Fungi</taxon>
        <taxon>Dikarya</taxon>
        <taxon>Basidiomycota</taxon>
        <taxon>Agaricomycotina</taxon>
        <taxon>Agaricomycetes</taxon>
        <taxon>Agaricomycetidae</taxon>
        <taxon>Agaricales</taxon>
        <taxon>Agaricineae</taxon>
        <taxon>Crepidotaceae</taxon>
        <taxon>Crepidotus</taxon>
    </lineage>
</organism>
<dbReference type="SUPFAM" id="SSF55729">
    <property type="entry name" value="Acyl-CoA N-acyltransferases (Nat)"/>
    <property type="match status" value="1"/>
</dbReference>
<dbReference type="InterPro" id="IPR016181">
    <property type="entry name" value="Acyl_CoA_acyltransferase"/>
</dbReference>
<dbReference type="InterPro" id="IPR051908">
    <property type="entry name" value="Ribosomal_N-acetyltransferase"/>
</dbReference>
<dbReference type="Gene3D" id="3.40.630.30">
    <property type="match status" value="1"/>
</dbReference>
<evidence type="ECO:0000259" key="1">
    <source>
        <dbReference type="PROSITE" id="PS51186"/>
    </source>
</evidence>
<dbReference type="EMBL" id="MU157831">
    <property type="protein sequence ID" value="KAF9532636.1"/>
    <property type="molecule type" value="Genomic_DNA"/>
</dbReference>
<reference evidence="2" key="1">
    <citation type="submission" date="2020-11" db="EMBL/GenBank/DDBJ databases">
        <authorList>
            <consortium name="DOE Joint Genome Institute"/>
            <person name="Ahrendt S."/>
            <person name="Riley R."/>
            <person name="Andreopoulos W."/>
            <person name="Labutti K."/>
            <person name="Pangilinan J."/>
            <person name="Ruiz-Duenas F.J."/>
            <person name="Barrasa J.M."/>
            <person name="Sanchez-Garcia M."/>
            <person name="Camarero S."/>
            <person name="Miyauchi S."/>
            <person name="Serrano A."/>
            <person name="Linde D."/>
            <person name="Babiker R."/>
            <person name="Drula E."/>
            <person name="Ayuso-Fernandez I."/>
            <person name="Pacheco R."/>
            <person name="Padilla G."/>
            <person name="Ferreira P."/>
            <person name="Barriuso J."/>
            <person name="Kellner H."/>
            <person name="Castanera R."/>
            <person name="Alfaro M."/>
            <person name="Ramirez L."/>
            <person name="Pisabarro A.G."/>
            <person name="Kuo A."/>
            <person name="Tritt A."/>
            <person name="Lipzen A."/>
            <person name="He G."/>
            <person name="Yan M."/>
            <person name="Ng V."/>
            <person name="Cullen D."/>
            <person name="Martin F."/>
            <person name="Rosso M.-N."/>
            <person name="Henrissat B."/>
            <person name="Hibbett D."/>
            <person name="Martinez A.T."/>
            <person name="Grigoriev I.V."/>
        </authorList>
    </citation>
    <scope>NUCLEOTIDE SEQUENCE</scope>
    <source>
        <strain evidence="2">CBS 506.95</strain>
    </source>
</reference>
<dbReference type="GO" id="GO:1990189">
    <property type="term" value="F:protein N-terminal-serine acetyltransferase activity"/>
    <property type="evidence" value="ECO:0007669"/>
    <property type="project" value="TreeGrafter"/>
</dbReference>
<dbReference type="InterPro" id="IPR000182">
    <property type="entry name" value="GNAT_dom"/>
</dbReference>
<gene>
    <name evidence="2" type="ORF">CPB83DRAFT_867453</name>
</gene>
<dbReference type="OrthoDB" id="41238at2759"/>
<dbReference type="PROSITE" id="PS51186">
    <property type="entry name" value="GNAT"/>
    <property type="match status" value="1"/>
</dbReference>
<protein>
    <recommendedName>
        <fullName evidence="1">N-acetyltransferase domain-containing protein</fullName>
    </recommendedName>
</protein>
<dbReference type="PANTHER" id="PTHR43441">
    <property type="entry name" value="RIBOSOMAL-PROTEIN-SERINE ACETYLTRANSFERASE"/>
    <property type="match status" value="1"/>
</dbReference>
<feature type="domain" description="N-acetyltransferase" evidence="1">
    <location>
        <begin position="57"/>
        <end position="209"/>
    </location>
</feature>
<dbReference type="GO" id="GO:0008999">
    <property type="term" value="F:protein-N-terminal-alanine acetyltransferase activity"/>
    <property type="evidence" value="ECO:0007669"/>
    <property type="project" value="TreeGrafter"/>
</dbReference>
<dbReference type="AlphaFoldDB" id="A0A9P6JTP8"/>
<evidence type="ECO:0000313" key="3">
    <source>
        <dbReference type="Proteomes" id="UP000807306"/>
    </source>
</evidence>
<name>A0A9P6JTP8_9AGAR</name>
<proteinExistence type="predicted"/>
<accession>A0A9P6JTP8</accession>
<keyword evidence="3" id="KW-1185">Reference proteome</keyword>